<evidence type="ECO:0000256" key="7">
    <source>
        <dbReference type="ARBA" id="ARBA00022989"/>
    </source>
</evidence>
<dbReference type="FunFam" id="1.20.1640.10:FF:000001">
    <property type="entry name" value="Efflux pump membrane transporter"/>
    <property type="match status" value="1"/>
</dbReference>
<evidence type="ECO:0000256" key="1">
    <source>
        <dbReference type="ARBA" id="ARBA00004429"/>
    </source>
</evidence>
<keyword evidence="6 9" id="KW-0812">Transmembrane</keyword>
<dbReference type="SUPFAM" id="SSF82866">
    <property type="entry name" value="Multidrug efflux transporter AcrB transmembrane domain"/>
    <property type="match status" value="2"/>
</dbReference>
<evidence type="ECO:0000313" key="11">
    <source>
        <dbReference type="EMBL" id="MCU7550713.1"/>
    </source>
</evidence>
<dbReference type="Gene3D" id="3.30.70.1440">
    <property type="entry name" value="Multidrug efflux transporter AcrB pore domain"/>
    <property type="match status" value="1"/>
</dbReference>
<feature type="domain" description="SSD" evidence="10">
    <location>
        <begin position="372"/>
        <end position="497"/>
    </location>
</feature>
<dbReference type="SUPFAM" id="SSF82693">
    <property type="entry name" value="Multidrug efflux transporter AcrB pore domain, PN1, PN2, PC1 and PC2 subdomains"/>
    <property type="match status" value="4"/>
</dbReference>
<feature type="transmembrane region" description="Helical" evidence="9">
    <location>
        <begin position="368"/>
        <end position="388"/>
    </location>
</feature>
<dbReference type="NCBIfam" id="TIGR00915">
    <property type="entry name" value="2A0602"/>
    <property type="match status" value="1"/>
</dbReference>
<dbReference type="InterPro" id="IPR000731">
    <property type="entry name" value="SSD"/>
</dbReference>
<comment type="subcellular location">
    <subcellularLocation>
        <location evidence="1">Cell inner membrane</location>
        <topology evidence="1">Multi-pass membrane protein</topology>
    </subcellularLocation>
</comment>
<dbReference type="PANTHER" id="PTHR32063">
    <property type="match status" value="1"/>
</dbReference>
<comment type="similarity">
    <text evidence="2">Belongs to the resistance-nodulation-cell division (RND) (TC 2.A.6) family.</text>
</comment>
<sequence>MFNKFIHRPVLSIVISLIIVFMGILAITKLPVTQFPSISPPKVNVTAEYPGANGELMTKAVLIPLERAINGIPGMKYMASDAGNDGEATIQVVFNLGTDPNLAAVNVQNRVASVVNKLPPLVVREGVKITREESNMLMYINLYSNDSHMDQKFLFNFADINILSELKRVNGVGVADILGNREYAMRIWLKPDRMLAYKISADEVMKALDEQSLEASPGKTGESSGKRSQAFEYVLKYPGRYSTKEEYGNIILRSSPNGEILRLKDVADVEFGSSMYDIYSTLNGKPSAAIVLKQSYGSNASQVIEDVKAKLKEIKATSFPKGLDYEISYDVSKFLDASIEKVIHTLVEAFILVGLVVFIFLGDWRSTLIPAIAVPVSLVGTFMFMQFFGITLNLITLFALVLAIGIVVDNAIVVIEAVHAKMEAKHLSPLKATEEAMHEISGAIIAITFVMASVFIPVAFMSGPVGIFYRQFSITMATAIILSGVVALTLTPALCAIMLKNNHGKPRKKTVLNRMLDGFNNWFNRLTGRYQKVLRAIVNRRVITFGMLIAFCGGTWLLSNNLPSGFIPNEDQGMFYAVIQTPPGSSLERTNQVAEKLQKIAEDMEDVQSVSSLAGYEILTEGTGANSGTCLINLKGWENRKHSVQEVIKELEEKSKDITGATIEFFQPPAVPGYGAAGGFELRLLDKAGSGDYKKMETVSNDFVQELSKRPELSSVFTFYSASYPQFMLRIDNDIAQQKGVTIENAMNTLSTLIGSNYETSFIKYGRQYKVMVQAHPQYRQLPEDILKLYVKNDRDEMVPFSAFMKMEKVYGLSEITRHNMYNASEISGAAAPGYSSGSAINAVAEVAKNKLPRGFGIDWAGISADEVARGNEAVYIFLICLAFVYLLLAAQYESFLLPFPVILSLPAGIFGAFFLLKLLGLENNIYAQVSMVMLIGLLGKNAVLIVEFAVQKHRSGDSVFKAAIEGSAVRFRPILMTSFAFIAGLIPLVFASGPGAIGNRTIGSAAAGGMLFGTVFGVLIIPGLYYIFGKISERHILVKDEDENPLTEEIDHHTEKIKHHTEKIEVYV</sequence>
<dbReference type="Gene3D" id="3.30.70.1430">
    <property type="entry name" value="Multidrug efflux transporter AcrB pore domain"/>
    <property type="match status" value="2"/>
</dbReference>
<name>A0A9X2Y094_9BACT</name>
<evidence type="ECO:0000256" key="8">
    <source>
        <dbReference type="ARBA" id="ARBA00023136"/>
    </source>
</evidence>
<evidence type="ECO:0000259" key="10">
    <source>
        <dbReference type="PROSITE" id="PS50156"/>
    </source>
</evidence>
<feature type="transmembrane region" description="Helical" evidence="9">
    <location>
        <begin position="342"/>
        <end position="361"/>
    </location>
</feature>
<evidence type="ECO:0000256" key="3">
    <source>
        <dbReference type="ARBA" id="ARBA00022448"/>
    </source>
</evidence>
<feature type="transmembrane region" description="Helical" evidence="9">
    <location>
        <begin position="972"/>
        <end position="991"/>
    </location>
</feature>
<feature type="transmembrane region" description="Helical" evidence="9">
    <location>
        <begin position="874"/>
        <end position="891"/>
    </location>
</feature>
<evidence type="ECO:0000313" key="12">
    <source>
        <dbReference type="Proteomes" id="UP001155483"/>
    </source>
</evidence>
<dbReference type="InterPro" id="IPR004764">
    <property type="entry name" value="MdtF-like"/>
</dbReference>
<feature type="transmembrane region" description="Helical" evidence="9">
    <location>
        <begin position="394"/>
        <end position="419"/>
    </location>
</feature>
<accession>A0A9X2Y094</accession>
<dbReference type="GO" id="GO:0015562">
    <property type="term" value="F:efflux transmembrane transporter activity"/>
    <property type="evidence" value="ECO:0007669"/>
    <property type="project" value="InterPro"/>
</dbReference>
<dbReference type="RefSeq" id="WP_279298151.1">
    <property type="nucleotide sequence ID" value="NZ_JAOTIF010000014.1"/>
</dbReference>
<reference evidence="11" key="2">
    <citation type="submission" date="2023-04" db="EMBL/GenBank/DDBJ databases">
        <title>Paracnuella aquatica gen. nov., sp. nov., a member of the family Chitinophagaceae isolated from a hot spring.</title>
        <authorList>
            <person name="Wang C."/>
        </authorList>
    </citation>
    <scope>NUCLEOTIDE SEQUENCE</scope>
    <source>
        <strain evidence="11">LB-8</strain>
    </source>
</reference>
<dbReference type="Gene3D" id="3.30.70.1320">
    <property type="entry name" value="Multidrug efflux transporter AcrB pore domain like"/>
    <property type="match status" value="1"/>
</dbReference>
<dbReference type="PRINTS" id="PR00702">
    <property type="entry name" value="ACRIFLAVINRP"/>
</dbReference>
<dbReference type="SUPFAM" id="SSF82714">
    <property type="entry name" value="Multidrug efflux transporter AcrB TolC docking domain, DN and DC subdomains"/>
    <property type="match status" value="2"/>
</dbReference>
<organism evidence="11 12">
    <name type="scientific">Paraflavisolibacter caeni</name>
    <dbReference type="NCBI Taxonomy" id="2982496"/>
    <lineage>
        <taxon>Bacteria</taxon>
        <taxon>Pseudomonadati</taxon>
        <taxon>Bacteroidota</taxon>
        <taxon>Chitinophagia</taxon>
        <taxon>Chitinophagales</taxon>
        <taxon>Chitinophagaceae</taxon>
        <taxon>Paraflavisolibacter</taxon>
    </lineage>
</organism>
<feature type="transmembrane region" description="Helical" evidence="9">
    <location>
        <begin position="926"/>
        <end position="951"/>
    </location>
</feature>
<evidence type="ECO:0000256" key="6">
    <source>
        <dbReference type="ARBA" id="ARBA00022692"/>
    </source>
</evidence>
<keyword evidence="4" id="KW-1003">Cell membrane</keyword>
<reference evidence="11" key="1">
    <citation type="submission" date="2022-09" db="EMBL/GenBank/DDBJ databases">
        <authorList>
            <person name="Yuan C."/>
            <person name="Ke Z."/>
        </authorList>
    </citation>
    <scope>NUCLEOTIDE SEQUENCE</scope>
    <source>
        <strain evidence="11">LB-8</strain>
    </source>
</reference>
<gene>
    <name evidence="11" type="ORF">OCK74_16465</name>
</gene>
<dbReference type="PANTHER" id="PTHR32063:SF9">
    <property type="entry name" value="SIMILAR TO MULTIDRUG RESISTANCE PROTEIN MEXB"/>
    <property type="match status" value="1"/>
</dbReference>
<dbReference type="GO" id="GO:0009636">
    <property type="term" value="P:response to toxic substance"/>
    <property type="evidence" value="ECO:0007669"/>
    <property type="project" value="UniProtKB-ARBA"/>
</dbReference>
<dbReference type="InterPro" id="IPR027463">
    <property type="entry name" value="AcrB_DN_DC_subdom"/>
</dbReference>
<evidence type="ECO:0000256" key="2">
    <source>
        <dbReference type="ARBA" id="ARBA00010942"/>
    </source>
</evidence>
<dbReference type="Gene3D" id="3.30.2090.10">
    <property type="entry name" value="Multidrug efflux transporter AcrB TolC docking domain, DN and DC subdomains"/>
    <property type="match status" value="2"/>
</dbReference>
<feature type="transmembrane region" description="Helical" evidence="9">
    <location>
        <begin position="440"/>
        <end position="460"/>
    </location>
</feature>
<dbReference type="PROSITE" id="PS50156">
    <property type="entry name" value="SSD"/>
    <property type="match status" value="1"/>
</dbReference>
<feature type="transmembrane region" description="Helical" evidence="9">
    <location>
        <begin position="472"/>
        <end position="499"/>
    </location>
</feature>
<dbReference type="AlphaFoldDB" id="A0A9X2Y094"/>
<proteinExistence type="inferred from homology"/>
<dbReference type="GO" id="GO:0042910">
    <property type="term" value="F:xenobiotic transmembrane transporter activity"/>
    <property type="evidence" value="ECO:0007669"/>
    <property type="project" value="TreeGrafter"/>
</dbReference>
<dbReference type="Gene3D" id="1.20.1640.10">
    <property type="entry name" value="Multidrug efflux transporter AcrB transmembrane domain"/>
    <property type="match status" value="2"/>
</dbReference>
<evidence type="ECO:0000256" key="9">
    <source>
        <dbReference type="SAM" id="Phobius"/>
    </source>
</evidence>
<keyword evidence="7 9" id="KW-1133">Transmembrane helix</keyword>
<keyword evidence="12" id="KW-1185">Reference proteome</keyword>
<comment type="caution">
    <text evidence="11">The sequence shown here is derived from an EMBL/GenBank/DDBJ whole genome shotgun (WGS) entry which is preliminary data.</text>
</comment>
<dbReference type="Proteomes" id="UP001155483">
    <property type="component" value="Unassembled WGS sequence"/>
</dbReference>
<feature type="transmembrane region" description="Helical" evidence="9">
    <location>
        <begin position="1003"/>
        <end position="1029"/>
    </location>
</feature>
<keyword evidence="5" id="KW-0997">Cell inner membrane</keyword>
<keyword evidence="3" id="KW-0813">Transport</keyword>
<feature type="transmembrane region" description="Helical" evidence="9">
    <location>
        <begin position="898"/>
        <end position="920"/>
    </location>
</feature>
<dbReference type="Pfam" id="PF00873">
    <property type="entry name" value="ACR_tran"/>
    <property type="match status" value="1"/>
</dbReference>
<feature type="transmembrane region" description="Helical" evidence="9">
    <location>
        <begin position="542"/>
        <end position="559"/>
    </location>
</feature>
<evidence type="ECO:0000256" key="5">
    <source>
        <dbReference type="ARBA" id="ARBA00022519"/>
    </source>
</evidence>
<keyword evidence="8 9" id="KW-0472">Membrane</keyword>
<protein>
    <submittedName>
        <fullName evidence="11">Efflux RND transporter permease subunit</fullName>
    </submittedName>
</protein>
<dbReference type="InterPro" id="IPR001036">
    <property type="entry name" value="Acrflvin-R"/>
</dbReference>
<dbReference type="EMBL" id="JAOTIF010000014">
    <property type="protein sequence ID" value="MCU7550713.1"/>
    <property type="molecule type" value="Genomic_DNA"/>
</dbReference>
<dbReference type="GO" id="GO:0005886">
    <property type="term" value="C:plasma membrane"/>
    <property type="evidence" value="ECO:0007669"/>
    <property type="project" value="UniProtKB-SubCell"/>
</dbReference>
<evidence type="ECO:0000256" key="4">
    <source>
        <dbReference type="ARBA" id="ARBA00022475"/>
    </source>
</evidence>